<gene>
    <name evidence="1" type="ORF">DW839_18165</name>
</gene>
<organism evidence="1 2">
    <name type="scientific">Enterocloster bolteae</name>
    <dbReference type="NCBI Taxonomy" id="208479"/>
    <lineage>
        <taxon>Bacteria</taxon>
        <taxon>Bacillati</taxon>
        <taxon>Bacillota</taxon>
        <taxon>Clostridia</taxon>
        <taxon>Lachnospirales</taxon>
        <taxon>Lachnospiraceae</taxon>
        <taxon>Enterocloster</taxon>
    </lineage>
</organism>
<name>A0A414ASW4_9FIRM</name>
<protein>
    <submittedName>
        <fullName evidence="1">Uncharacterized protein</fullName>
    </submittedName>
</protein>
<dbReference type="AlphaFoldDB" id="A0A414ASW4"/>
<reference evidence="1 2" key="1">
    <citation type="submission" date="2018-08" db="EMBL/GenBank/DDBJ databases">
        <title>A genome reference for cultivated species of the human gut microbiota.</title>
        <authorList>
            <person name="Zou Y."/>
            <person name="Xue W."/>
            <person name="Luo G."/>
        </authorList>
    </citation>
    <scope>NUCLEOTIDE SEQUENCE [LARGE SCALE GENOMIC DNA]</scope>
    <source>
        <strain evidence="1 2">AM35-14</strain>
    </source>
</reference>
<dbReference type="EMBL" id="QSHZ01000020">
    <property type="protein sequence ID" value="RHC54624.1"/>
    <property type="molecule type" value="Genomic_DNA"/>
</dbReference>
<dbReference type="RefSeq" id="WP_054354587.1">
    <property type="nucleotide sequence ID" value="NZ_JADMVR010000005.1"/>
</dbReference>
<proteinExistence type="predicted"/>
<dbReference type="Proteomes" id="UP000283975">
    <property type="component" value="Unassembled WGS sequence"/>
</dbReference>
<sequence length="66" mass="7752">MTKTQVIPQKFVFDEEGMTLRNNKPENEIEFPGLKVTVEIDAYKTDKHVLKEKLESIFQETLGYFD</sequence>
<evidence type="ECO:0000313" key="1">
    <source>
        <dbReference type="EMBL" id="RHC54624.1"/>
    </source>
</evidence>
<accession>A0A414ASW4</accession>
<evidence type="ECO:0000313" key="2">
    <source>
        <dbReference type="Proteomes" id="UP000283975"/>
    </source>
</evidence>
<comment type="caution">
    <text evidence="1">The sequence shown here is derived from an EMBL/GenBank/DDBJ whole genome shotgun (WGS) entry which is preliminary data.</text>
</comment>